<dbReference type="GeneID" id="17311328"/>
<dbReference type="HOGENOM" id="CLU_346646_0_0_1"/>
<reference evidence="2 4" key="1">
    <citation type="journal article" date="2012" name="Nature">
        <title>Algal genomes reveal evolutionary mosaicism and the fate of nucleomorphs.</title>
        <authorList>
            <consortium name="DOE Joint Genome Institute"/>
            <person name="Curtis B.A."/>
            <person name="Tanifuji G."/>
            <person name="Burki F."/>
            <person name="Gruber A."/>
            <person name="Irimia M."/>
            <person name="Maruyama S."/>
            <person name="Arias M.C."/>
            <person name="Ball S.G."/>
            <person name="Gile G.H."/>
            <person name="Hirakawa Y."/>
            <person name="Hopkins J.F."/>
            <person name="Kuo A."/>
            <person name="Rensing S.A."/>
            <person name="Schmutz J."/>
            <person name="Symeonidi A."/>
            <person name="Elias M."/>
            <person name="Eveleigh R.J."/>
            <person name="Herman E.K."/>
            <person name="Klute M.J."/>
            <person name="Nakayama T."/>
            <person name="Obornik M."/>
            <person name="Reyes-Prieto A."/>
            <person name="Armbrust E.V."/>
            <person name="Aves S.J."/>
            <person name="Beiko R.G."/>
            <person name="Coutinho P."/>
            <person name="Dacks J.B."/>
            <person name="Durnford D.G."/>
            <person name="Fast N.M."/>
            <person name="Green B.R."/>
            <person name="Grisdale C.J."/>
            <person name="Hempel F."/>
            <person name="Henrissat B."/>
            <person name="Hoppner M.P."/>
            <person name="Ishida K."/>
            <person name="Kim E."/>
            <person name="Koreny L."/>
            <person name="Kroth P.G."/>
            <person name="Liu Y."/>
            <person name="Malik S.B."/>
            <person name="Maier U.G."/>
            <person name="McRose D."/>
            <person name="Mock T."/>
            <person name="Neilson J.A."/>
            <person name="Onodera N.T."/>
            <person name="Poole A.M."/>
            <person name="Pritham E.J."/>
            <person name="Richards T.A."/>
            <person name="Rocap G."/>
            <person name="Roy S.W."/>
            <person name="Sarai C."/>
            <person name="Schaack S."/>
            <person name="Shirato S."/>
            <person name="Slamovits C.H."/>
            <person name="Spencer D.F."/>
            <person name="Suzuki S."/>
            <person name="Worden A.Z."/>
            <person name="Zauner S."/>
            <person name="Barry K."/>
            <person name="Bell C."/>
            <person name="Bharti A.K."/>
            <person name="Crow J.A."/>
            <person name="Grimwood J."/>
            <person name="Kramer R."/>
            <person name="Lindquist E."/>
            <person name="Lucas S."/>
            <person name="Salamov A."/>
            <person name="McFadden G.I."/>
            <person name="Lane C.E."/>
            <person name="Keeling P.J."/>
            <person name="Gray M.W."/>
            <person name="Grigoriev I.V."/>
            <person name="Archibald J.M."/>
        </authorList>
    </citation>
    <scope>NUCLEOTIDE SEQUENCE</scope>
    <source>
        <strain evidence="2 4">CCMP2712</strain>
    </source>
</reference>
<dbReference type="PaxDb" id="55529-EKX54566"/>
<evidence type="ECO:0000313" key="2">
    <source>
        <dbReference type="EMBL" id="EKX54566.1"/>
    </source>
</evidence>
<keyword evidence="1" id="KW-0175">Coiled coil</keyword>
<dbReference type="EMBL" id="JH992967">
    <property type="protein sequence ID" value="EKX54566.1"/>
    <property type="molecule type" value="Genomic_DNA"/>
</dbReference>
<dbReference type="Gene3D" id="3.40.50.150">
    <property type="entry name" value="Vaccinia Virus protein VP39"/>
    <property type="match status" value="1"/>
</dbReference>
<dbReference type="AlphaFoldDB" id="L1K138"/>
<accession>L1K138</accession>
<protein>
    <submittedName>
        <fullName evidence="2 3">Uncharacterized protein</fullName>
    </submittedName>
</protein>
<dbReference type="EnsemblProtists" id="EKX54566">
    <property type="protein sequence ID" value="EKX54566"/>
    <property type="gene ID" value="GUITHDRAFT_100039"/>
</dbReference>
<dbReference type="Proteomes" id="UP000011087">
    <property type="component" value="Unassembled WGS sequence"/>
</dbReference>
<dbReference type="KEGG" id="gtt:GUITHDRAFT_100039"/>
<dbReference type="OrthoDB" id="412876at2759"/>
<dbReference type="eggNOG" id="KOG1501">
    <property type="taxonomic scope" value="Eukaryota"/>
</dbReference>
<evidence type="ECO:0000313" key="4">
    <source>
        <dbReference type="Proteomes" id="UP000011087"/>
    </source>
</evidence>
<dbReference type="STRING" id="905079.L1K138"/>
<dbReference type="Gene3D" id="2.70.160.11">
    <property type="entry name" value="Hnrnp arginine n-methyltransferase1"/>
    <property type="match status" value="1"/>
</dbReference>
<gene>
    <name evidence="2" type="ORF">GUITHDRAFT_100039</name>
</gene>
<feature type="coiled-coil region" evidence="1">
    <location>
        <begin position="709"/>
        <end position="799"/>
    </location>
</feature>
<evidence type="ECO:0000256" key="1">
    <source>
        <dbReference type="SAM" id="Coils"/>
    </source>
</evidence>
<dbReference type="SUPFAM" id="SSF53335">
    <property type="entry name" value="S-adenosyl-L-methionine-dependent methyltransferases"/>
    <property type="match status" value="1"/>
</dbReference>
<reference evidence="4" key="2">
    <citation type="submission" date="2012-11" db="EMBL/GenBank/DDBJ databases">
        <authorList>
            <person name="Kuo A."/>
            <person name="Curtis B.A."/>
            <person name="Tanifuji G."/>
            <person name="Burki F."/>
            <person name="Gruber A."/>
            <person name="Irimia M."/>
            <person name="Maruyama S."/>
            <person name="Arias M.C."/>
            <person name="Ball S.G."/>
            <person name="Gile G.H."/>
            <person name="Hirakawa Y."/>
            <person name="Hopkins J.F."/>
            <person name="Rensing S.A."/>
            <person name="Schmutz J."/>
            <person name="Symeonidi A."/>
            <person name="Elias M."/>
            <person name="Eveleigh R.J."/>
            <person name="Herman E.K."/>
            <person name="Klute M.J."/>
            <person name="Nakayama T."/>
            <person name="Obornik M."/>
            <person name="Reyes-Prieto A."/>
            <person name="Armbrust E.V."/>
            <person name="Aves S.J."/>
            <person name="Beiko R.G."/>
            <person name="Coutinho P."/>
            <person name="Dacks J.B."/>
            <person name="Durnford D.G."/>
            <person name="Fast N.M."/>
            <person name="Green B.R."/>
            <person name="Grisdale C."/>
            <person name="Hempe F."/>
            <person name="Henrissat B."/>
            <person name="Hoppner M.P."/>
            <person name="Ishida K.-I."/>
            <person name="Kim E."/>
            <person name="Koreny L."/>
            <person name="Kroth P.G."/>
            <person name="Liu Y."/>
            <person name="Malik S.-B."/>
            <person name="Maier U.G."/>
            <person name="McRose D."/>
            <person name="Mock T."/>
            <person name="Neilson J.A."/>
            <person name="Onodera N.T."/>
            <person name="Poole A.M."/>
            <person name="Pritham E.J."/>
            <person name="Richards T.A."/>
            <person name="Rocap G."/>
            <person name="Roy S.W."/>
            <person name="Sarai C."/>
            <person name="Schaack S."/>
            <person name="Shirato S."/>
            <person name="Slamovits C.H."/>
            <person name="Spencer D.F."/>
            <person name="Suzuki S."/>
            <person name="Worden A.Z."/>
            <person name="Zauner S."/>
            <person name="Barry K."/>
            <person name="Bell C."/>
            <person name="Bharti A.K."/>
            <person name="Crow J.A."/>
            <person name="Grimwood J."/>
            <person name="Kramer R."/>
            <person name="Lindquist E."/>
            <person name="Lucas S."/>
            <person name="Salamov A."/>
            <person name="McFadden G.I."/>
            <person name="Lane C.E."/>
            <person name="Keeling P.J."/>
            <person name="Gray M.W."/>
            <person name="Grigoriev I.V."/>
            <person name="Archibald J.M."/>
        </authorList>
    </citation>
    <scope>NUCLEOTIDE SEQUENCE</scope>
    <source>
        <strain evidence="4">CCMP2712</strain>
    </source>
</reference>
<organism evidence="2">
    <name type="scientific">Guillardia theta (strain CCMP2712)</name>
    <name type="common">Cryptophyte</name>
    <dbReference type="NCBI Taxonomy" id="905079"/>
    <lineage>
        <taxon>Eukaryota</taxon>
        <taxon>Cryptophyceae</taxon>
        <taxon>Pyrenomonadales</taxon>
        <taxon>Geminigeraceae</taxon>
        <taxon>Guillardia</taxon>
    </lineage>
</organism>
<reference evidence="3" key="3">
    <citation type="submission" date="2015-06" db="UniProtKB">
        <authorList>
            <consortium name="EnsemblProtists"/>
        </authorList>
    </citation>
    <scope>IDENTIFICATION</scope>
</reference>
<keyword evidence="4" id="KW-1185">Reference proteome</keyword>
<proteinExistence type="predicted"/>
<name>L1K138_GUITC</name>
<feature type="coiled-coil region" evidence="1">
    <location>
        <begin position="650"/>
        <end position="677"/>
    </location>
</feature>
<sequence length="815" mass="90294">MLERPLIVAKGDTVVVRAVHDDWRSIFPFVFCFSQIFRIWFEAYAKSSSISLDAVQRFRSDQPATKADSPRVSFGGHKLRMLADRDVEMLYREALMQHVKKDTVVLCIGDGHALGLIASELGCRHVIDVEVSENSLLMATSCFQAAGCHEKANALLIPQYFESADDACEVLEAELSQRHLTVDFVCADPFFFESGVGAFAGGGGTQFNNLSYWKAVEAIRKKVLKQDVAILPCAASIRGVAVEFSQLRNSQQRVRMVENLNLESFCDIQPLGLEPPPGVAYDLWMYDWRPLTPEFALLTMDFGSEVKDKHHVEGFTLDSVLPCTSVPSLSFSSPGTCHAVVLWIDWKLTENVSLSWGPKEDSVDHCKQLVTDWRACLPSLQIVYFFDEGIAVDSSSKLQVDVGYFDSSSCEFLGSFRGPTKGRVYFSQLLERRDRGGAMQEGRARTMLVRAGGAAILAVAVVTLVISFSGWEAKAEEKLSPLQVGRYAVRAERQSQDYDQKAERQIAFASDNDDAAAGERDLAAKEEKRARQSAYLAADVKSRIDKILEEGRDQVNQATKLKAKAGRLQEMAAELLGQAKTEKESAAALKAKYYKTMDEYSDAVKKIDTATMNAQEILDQMNAQSLTLAEVATEYGTASGHGENPGAAAAVELKGELRKAQQDLAAITAKKAKADEETADARKLADQYQPLIIDAEKDKRSSDFHFQEFAQLTDQADQLQSRADALLARADTIDGLIQSTQSELGEKRKQFEHYKNRAQTEMAISLQAEDKEALLRKQAREARYKAAELSDKARRLRALAQRGVNNVMEATQDGS</sequence>
<dbReference type="RefSeq" id="XP_005841546.1">
    <property type="nucleotide sequence ID" value="XM_005841489.1"/>
</dbReference>
<evidence type="ECO:0000313" key="3">
    <source>
        <dbReference type="EnsemblProtists" id="EKX54566"/>
    </source>
</evidence>
<dbReference type="InterPro" id="IPR029063">
    <property type="entry name" value="SAM-dependent_MTases_sf"/>
</dbReference>